<dbReference type="InterPro" id="IPR044925">
    <property type="entry name" value="His-Me_finger_sf"/>
</dbReference>
<dbReference type="InterPro" id="IPR003615">
    <property type="entry name" value="HNH_nuc"/>
</dbReference>
<dbReference type="Proteomes" id="UP001500427">
    <property type="component" value="Unassembled WGS sequence"/>
</dbReference>
<name>A0ABP9JBP4_9MICO</name>
<keyword evidence="3" id="KW-1185">Reference proteome</keyword>
<dbReference type="SUPFAM" id="SSF54060">
    <property type="entry name" value="His-Me finger endonucleases"/>
    <property type="match status" value="2"/>
</dbReference>
<dbReference type="EMBL" id="BAABIW010000013">
    <property type="protein sequence ID" value="GAA5025317.1"/>
    <property type="molecule type" value="Genomic_DNA"/>
</dbReference>
<feature type="domain" description="HNH nuclease" evidence="1">
    <location>
        <begin position="226"/>
        <end position="252"/>
    </location>
</feature>
<evidence type="ECO:0000259" key="1">
    <source>
        <dbReference type="Pfam" id="PF13392"/>
    </source>
</evidence>
<sequence length="380" mass="42426">MKASKPILESLPARVRSDVLARFDLLIDRSGGPDACWPYLKGTQRGYGKIWVPKPDGGRRMVLAHRLAFEVENGHVDETVDHICHDHETCAGGPTCPHRRCCNPAHLVAATNVANARRAQLGRKKNTCLAGHELTDENTYHSPFGGRRCRTCAAAQMRSRRAEAAAQRKARPKKRRYRPRGMTREQLVRWLLEGAETVRGGCMIPDTPANGSGYRTVGVDGRATSVHRLVFEVKHGPIPDGMVVDHTCHDPRTCPGGLTCPHRACCNPAHLALATYGENVAEARASRLKPTHCKRGHEFTEENTYTDKRGSRHCRVCGVNRGAADEKKPRDERRRVDGKCRNGHDIAAHGHMVGDRLRCKECHRIRNQEYRARRYAASEA</sequence>
<protein>
    <recommendedName>
        <fullName evidence="1">HNH nuclease domain-containing protein</fullName>
    </recommendedName>
</protein>
<reference evidence="3" key="1">
    <citation type="journal article" date="2019" name="Int. J. Syst. Evol. Microbiol.">
        <title>The Global Catalogue of Microorganisms (GCM) 10K type strain sequencing project: providing services to taxonomists for standard genome sequencing and annotation.</title>
        <authorList>
            <consortium name="The Broad Institute Genomics Platform"/>
            <consortium name="The Broad Institute Genome Sequencing Center for Infectious Disease"/>
            <person name="Wu L."/>
            <person name="Ma J."/>
        </authorList>
    </citation>
    <scope>NUCLEOTIDE SEQUENCE [LARGE SCALE GENOMIC DNA]</scope>
    <source>
        <strain evidence="3">JCM 17687</strain>
    </source>
</reference>
<evidence type="ECO:0000313" key="3">
    <source>
        <dbReference type="Proteomes" id="UP001500427"/>
    </source>
</evidence>
<dbReference type="Pfam" id="PF13392">
    <property type="entry name" value="HNH_3"/>
    <property type="match status" value="1"/>
</dbReference>
<comment type="caution">
    <text evidence="2">The sequence shown here is derived from an EMBL/GenBank/DDBJ whole genome shotgun (WGS) entry which is preliminary data.</text>
</comment>
<accession>A0ABP9JBP4</accession>
<dbReference type="RefSeq" id="WP_345507148.1">
    <property type="nucleotide sequence ID" value="NZ_BAABIW010000013.1"/>
</dbReference>
<gene>
    <name evidence="2" type="ORF">GCM10023258_18130</name>
</gene>
<proteinExistence type="predicted"/>
<evidence type="ECO:0000313" key="2">
    <source>
        <dbReference type="EMBL" id="GAA5025317.1"/>
    </source>
</evidence>
<organism evidence="2 3">
    <name type="scientific">Terrabacter aeriphilus</name>
    <dbReference type="NCBI Taxonomy" id="515662"/>
    <lineage>
        <taxon>Bacteria</taxon>
        <taxon>Bacillati</taxon>
        <taxon>Actinomycetota</taxon>
        <taxon>Actinomycetes</taxon>
        <taxon>Micrococcales</taxon>
        <taxon>Intrasporangiaceae</taxon>
        <taxon>Terrabacter</taxon>
    </lineage>
</organism>